<dbReference type="Pfam" id="PF04884">
    <property type="entry name" value="UVB_sens_prot"/>
    <property type="match status" value="1"/>
</dbReference>
<evidence type="ECO:0000259" key="2">
    <source>
        <dbReference type="Pfam" id="PF04884"/>
    </source>
</evidence>
<comment type="similarity">
    <text evidence="1">Belongs to the RUS1 family.</text>
</comment>
<evidence type="ECO:0000259" key="3">
    <source>
        <dbReference type="Pfam" id="PF20235"/>
    </source>
</evidence>
<dbReference type="PANTHER" id="PTHR12770:SF27">
    <property type="entry name" value="PROTEIN ROOT UVB SENSITIVE 5"/>
    <property type="match status" value="1"/>
</dbReference>
<dbReference type="InterPro" id="IPR046527">
    <property type="entry name" value="PIR2-like_helical"/>
</dbReference>
<accession>A0AAV5D4D4</accession>
<dbReference type="EMBL" id="BQKI01000012">
    <property type="protein sequence ID" value="GJN05849.1"/>
    <property type="molecule type" value="Genomic_DNA"/>
</dbReference>
<dbReference type="Pfam" id="PF20235">
    <property type="entry name" value="PIR2-like_helical"/>
    <property type="match status" value="1"/>
</dbReference>
<dbReference type="InterPro" id="IPR054549">
    <property type="entry name" value="UVB_sens_RUS_dom"/>
</dbReference>
<feature type="domain" description="PIR2-like helical" evidence="3">
    <location>
        <begin position="314"/>
        <end position="422"/>
    </location>
</feature>
<comment type="caution">
    <text evidence="4">The sequence shown here is derived from an EMBL/GenBank/DDBJ whole genome shotgun (WGS) entry which is preliminary data.</text>
</comment>
<dbReference type="PANTHER" id="PTHR12770">
    <property type="entry name" value="RUS1 FAMILY PROTEIN C16ORF58"/>
    <property type="match status" value="1"/>
</dbReference>
<dbReference type="AlphaFoldDB" id="A0AAV5D4D4"/>
<gene>
    <name evidence="4" type="primary">ga23518</name>
    <name evidence="4" type="ORF">PR202_ga23518</name>
</gene>
<feature type="domain" description="Protein root UVB sensitive/RUS" evidence="2">
    <location>
        <begin position="769"/>
        <end position="923"/>
    </location>
</feature>
<sequence>MGTPDPDGWTGTGSFSCFHGEEAGRPPIDEATIFDGLAMTRRIEEFYAEAARRLPLKEMPDLTECINVGGPLLRPSRPPSKSFTGLLAFMAYYFRHISKTQARRYISLASCNLPLAINLVHHDRFISSSESPSELLPDGGNMKAALRFAAIQAEHPAPDVLAQLIMTAKYPQFLYGLITRMREAEALSTNDVYAIKEFLGCQWPSSAPPPVSIQFCCRPNGNNCRRLDDGKLLILTDIGNDLVAEVSIVPRHCYQPISLHKYIFDLTFDDNAEMKAKLSECLAVVMSCRGGNPRARDDNSPCEHLLALKLCLLDTIHAFYIKALAILPTCALSANLIRALLVAGHCYGPLDPVSNVILNSLWYDTAFPVAPGVQLPQDILDTVHMARMESRSLDGLVATLVSHDSTKHEALEQIFTSRCDLSGCPLPEFTDVAKAAKHPQYAACGSFLNSLSSEMLTRLRFLLSAPVGERIPDSKWNELKLILIREVRHVVSMPKEPPCSLSAYARMEMSRKKGALRLNLSFVRTKVDPILREYCYQHPWLAVSILTSLSPSPVVGDLRSGRRSFCEAEGSKIVHPASGGHFGDTEGFVDLCPPDVHNVVRSDFEGLQDAANAQNLAGSPVVLGAEGIKPVRNLMEAPLREGTWTETHRRERNLCHSSADPIQVQRFTLSTPLRTPEHAIRTRRRRALPWGRSFLAPPSALLPCAAAGLQQRRRRARKGRPLLVERYRDGVTKRYVLDDNSKLHVRLEKHESPVNTVDDENANPLLPGVIRDFVLPAGFPESVTDDYLDYMLWQLPTNVTGWICHAVGVGSFTGTSAAASAAAIRWVSKDGIGAFGRLLIGGRFGTLFDDDPKKWRMYADFIGSAGSIFELITPLYPGYFLPLASLGNLAKAVGRGFRDPSFRVIQNHFAESGNLGEVAAKDTTGVKSSYETLMLTWLSVRLLHLWFRYQSLTVLKFHTVNRLLKLYRNEKYILFVEQSGLREPIFLVAFKESATSMSVLRSLWQAHWLYMNLLRRNEVFSWLEESLDALEHGFTDFLVQMKVAGWDQNQIILKVPKEPVVLLEHLD</sequence>
<dbReference type="InterPro" id="IPR006968">
    <property type="entry name" value="RUS_fam"/>
</dbReference>
<reference evidence="4" key="1">
    <citation type="journal article" date="2018" name="DNA Res.">
        <title>Multiple hybrid de novo genome assembly of finger millet, an orphan allotetraploid crop.</title>
        <authorList>
            <person name="Hatakeyama M."/>
            <person name="Aluri S."/>
            <person name="Balachadran M.T."/>
            <person name="Sivarajan S.R."/>
            <person name="Patrignani A."/>
            <person name="Gruter S."/>
            <person name="Poveda L."/>
            <person name="Shimizu-Inatsugi R."/>
            <person name="Baeten J."/>
            <person name="Francoijs K.J."/>
            <person name="Nataraja K.N."/>
            <person name="Reddy Y.A.N."/>
            <person name="Phadnis S."/>
            <person name="Ravikumar R.L."/>
            <person name="Schlapbach R."/>
            <person name="Sreeman S.M."/>
            <person name="Shimizu K.K."/>
        </authorList>
    </citation>
    <scope>NUCLEOTIDE SEQUENCE</scope>
</reference>
<protein>
    <submittedName>
        <fullName evidence="4">Uncharacterized protein</fullName>
    </submittedName>
</protein>
<evidence type="ECO:0000313" key="4">
    <source>
        <dbReference type="EMBL" id="GJN05849.1"/>
    </source>
</evidence>
<proteinExistence type="inferred from homology"/>
<reference evidence="4" key="2">
    <citation type="submission" date="2021-12" db="EMBL/GenBank/DDBJ databases">
        <title>Resequencing data analysis of finger millet.</title>
        <authorList>
            <person name="Hatakeyama M."/>
            <person name="Aluri S."/>
            <person name="Balachadran M.T."/>
            <person name="Sivarajan S.R."/>
            <person name="Poveda L."/>
            <person name="Shimizu-Inatsugi R."/>
            <person name="Schlapbach R."/>
            <person name="Sreeman S.M."/>
            <person name="Shimizu K.K."/>
        </authorList>
    </citation>
    <scope>NUCLEOTIDE SEQUENCE</scope>
</reference>
<dbReference type="Proteomes" id="UP001054889">
    <property type="component" value="Unassembled WGS sequence"/>
</dbReference>
<keyword evidence="5" id="KW-1185">Reference proteome</keyword>
<evidence type="ECO:0000313" key="5">
    <source>
        <dbReference type="Proteomes" id="UP001054889"/>
    </source>
</evidence>
<name>A0AAV5D4D4_ELECO</name>
<organism evidence="4 5">
    <name type="scientific">Eleusine coracana subsp. coracana</name>
    <dbReference type="NCBI Taxonomy" id="191504"/>
    <lineage>
        <taxon>Eukaryota</taxon>
        <taxon>Viridiplantae</taxon>
        <taxon>Streptophyta</taxon>
        <taxon>Embryophyta</taxon>
        <taxon>Tracheophyta</taxon>
        <taxon>Spermatophyta</taxon>
        <taxon>Magnoliopsida</taxon>
        <taxon>Liliopsida</taxon>
        <taxon>Poales</taxon>
        <taxon>Poaceae</taxon>
        <taxon>PACMAD clade</taxon>
        <taxon>Chloridoideae</taxon>
        <taxon>Cynodonteae</taxon>
        <taxon>Eleusininae</taxon>
        <taxon>Eleusine</taxon>
    </lineage>
</organism>
<evidence type="ECO:0000256" key="1">
    <source>
        <dbReference type="ARBA" id="ARBA00007558"/>
    </source>
</evidence>